<dbReference type="Proteomes" id="UP000272528">
    <property type="component" value="Chromosome"/>
</dbReference>
<dbReference type="Pfam" id="PF00754">
    <property type="entry name" value="F5_F8_type_C"/>
    <property type="match status" value="1"/>
</dbReference>
<dbReference type="GO" id="GO:0016139">
    <property type="term" value="P:glycoside catabolic process"/>
    <property type="evidence" value="ECO:0007669"/>
    <property type="project" value="TreeGrafter"/>
</dbReference>
<organism evidence="7 8">
    <name type="scientific">Paenibacillus albus</name>
    <dbReference type="NCBI Taxonomy" id="2495582"/>
    <lineage>
        <taxon>Bacteria</taxon>
        <taxon>Bacillati</taxon>
        <taxon>Bacillota</taxon>
        <taxon>Bacilli</taxon>
        <taxon>Bacillales</taxon>
        <taxon>Paenibacillaceae</taxon>
        <taxon>Paenibacillus</taxon>
    </lineage>
</organism>
<proteinExistence type="inferred from homology"/>
<comment type="similarity">
    <text evidence="1">Belongs to the glycosyl hydrolase 29 family.</text>
</comment>
<dbReference type="EC" id="3.2.1.51" evidence="2"/>
<dbReference type="RefSeq" id="WP_126018940.1">
    <property type="nucleotide sequence ID" value="NZ_CP034437.1"/>
</dbReference>
<dbReference type="PANTHER" id="PTHR10030:SF37">
    <property type="entry name" value="ALPHA-L-FUCOSIDASE-RELATED"/>
    <property type="match status" value="1"/>
</dbReference>
<reference evidence="8" key="1">
    <citation type="submission" date="2018-12" db="EMBL/GenBank/DDBJ databases">
        <title>Genome sequence of Peanibacillus sp.</title>
        <authorList>
            <person name="Subramani G."/>
            <person name="Srinivasan S."/>
            <person name="Kim M.K."/>
        </authorList>
    </citation>
    <scope>NUCLEOTIDE SEQUENCE [LARGE SCALE GENOMIC DNA]</scope>
    <source>
        <strain evidence="8">18JY67-1</strain>
    </source>
</reference>
<evidence type="ECO:0000256" key="4">
    <source>
        <dbReference type="ARBA" id="ARBA00022801"/>
    </source>
</evidence>
<dbReference type="InterPro" id="IPR008979">
    <property type="entry name" value="Galactose-bd-like_sf"/>
</dbReference>
<gene>
    <name evidence="7" type="ORF">EJC50_26635</name>
</gene>
<dbReference type="InterPro" id="IPR057739">
    <property type="entry name" value="Glyco_hydro_29_N"/>
</dbReference>
<dbReference type="PANTHER" id="PTHR10030">
    <property type="entry name" value="ALPHA-L-FUCOSIDASE"/>
    <property type="match status" value="1"/>
</dbReference>
<evidence type="ECO:0000259" key="6">
    <source>
        <dbReference type="PROSITE" id="PS50022"/>
    </source>
</evidence>
<keyword evidence="3" id="KW-0732">Signal</keyword>
<dbReference type="SUPFAM" id="SSF51445">
    <property type="entry name" value="(Trans)glycosidases"/>
    <property type="match status" value="1"/>
</dbReference>
<sequence length="587" mass="65296">MGRLTKDERMKQWYRDARIGLFLHWGMHTGEHETDPFGPDLRYPHQSVEEFDYAVEQAGWQASHWIDTAKRLRAKYITLATFHCEQGYLKIWKSNIPGSKSTRRDYLQELLDEAAVADIRIIVYINRDSKNAIHGGIEWLDKDAYQAYKQDPTVDIHSREDYLTYSIEVMEELLDNYPAVAGFWFDGYHDKLEAQEVFARLHQKRDDLILINNDFSSGPVDDEDAMALEDFGKLCNPPYDWASGTWVGPGDKEFAFKAKLDWWYMGEGNTNWGAYELNYADIPSNAATVKRIVSVAGTSWNAHLGFGPKVGGEFPHVLEDFVGHFDRFMAWAADSIYGTSGGGYDAGGFPPGQWQDGAYGITTVTADGRTHYLHVLEAPAGKLLVLPDAGYVVEAAVELKSGAALAFYQTEGRLEIVVPSWEGVELDGDLIIKLSTAERRRIVSPERMTAKASSEHPSTTAANVLSSDYRLSFRGATTRTWPQTLTLRLEEAESVAGLCITQPETGPVLEGGFAAPLSERIRGFAVHVSSDGAEWGAPVASGELRNQRGMQVIPFAPVDASYVRLTALGNYGGTGTFQIIELQVLQP</sequence>
<keyword evidence="4" id="KW-0378">Hydrolase</keyword>
<dbReference type="Gene3D" id="3.20.20.80">
    <property type="entry name" value="Glycosidases"/>
    <property type="match status" value="1"/>
</dbReference>
<dbReference type="EMBL" id="CP034437">
    <property type="protein sequence ID" value="AZN42870.1"/>
    <property type="molecule type" value="Genomic_DNA"/>
</dbReference>
<evidence type="ECO:0000256" key="3">
    <source>
        <dbReference type="ARBA" id="ARBA00022729"/>
    </source>
</evidence>
<dbReference type="KEGG" id="palb:EJC50_26635"/>
<dbReference type="OrthoDB" id="3196343at2"/>
<keyword evidence="5" id="KW-0326">Glycosidase</keyword>
<feature type="domain" description="F5/8 type C" evidence="6">
    <location>
        <begin position="429"/>
        <end position="587"/>
    </location>
</feature>
<dbReference type="Gene3D" id="2.60.120.260">
    <property type="entry name" value="Galactose-binding domain-like"/>
    <property type="match status" value="1"/>
</dbReference>
<dbReference type="InterPro" id="IPR000933">
    <property type="entry name" value="Glyco_hydro_29"/>
</dbReference>
<dbReference type="SUPFAM" id="SSF49785">
    <property type="entry name" value="Galactose-binding domain-like"/>
    <property type="match status" value="1"/>
</dbReference>
<evidence type="ECO:0000313" key="8">
    <source>
        <dbReference type="Proteomes" id="UP000272528"/>
    </source>
</evidence>
<dbReference type="GO" id="GO:0005764">
    <property type="term" value="C:lysosome"/>
    <property type="evidence" value="ECO:0007669"/>
    <property type="project" value="TreeGrafter"/>
</dbReference>
<evidence type="ECO:0000256" key="5">
    <source>
        <dbReference type="ARBA" id="ARBA00023295"/>
    </source>
</evidence>
<dbReference type="Pfam" id="PF01120">
    <property type="entry name" value="Alpha_L_fucos"/>
    <property type="match status" value="1"/>
</dbReference>
<dbReference type="GO" id="GO:0004560">
    <property type="term" value="F:alpha-L-fucosidase activity"/>
    <property type="evidence" value="ECO:0007669"/>
    <property type="project" value="InterPro"/>
</dbReference>
<protein>
    <recommendedName>
        <fullName evidence="2">alpha-L-fucosidase</fullName>
        <ecNumber evidence="2">3.2.1.51</ecNumber>
    </recommendedName>
</protein>
<dbReference type="InterPro" id="IPR000421">
    <property type="entry name" value="FA58C"/>
</dbReference>
<evidence type="ECO:0000256" key="1">
    <source>
        <dbReference type="ARBA" id="ARBA00007951"/>
    </source>
</evidence>
<keyword evidence="8" id="KW-1185">Reference proteome</keyword>
<evidence type="ECO:0000313" key="7">
    <source>
        <dbReference type="EMBL" id="AZN42870.1"/>
    </source>
</evidence>
<dbReference type="SMART" id="SM00812">
    <property type="entry name" value="Alpha_L_fucos"/>
    <property type="match status" value="1"/>
</dbReference>
<dbReference type="GO" id="GO:0006004">
    <property type="term" value="P:fucose metabolic process"/>
    <property type="evidence" value="ECO:0007669"/>
    <property type="project" value="TreeGrafter"/>
</dbReference>
<name>A0A3S9AAZ6_9BACL</name>
<dbReference type="InterPro" id="IPR017853">
    <property type="entry name" value="GH"/>
</dbReference>
<evidence type="ECO:0000256" key="2">
    <source>
        <dbReference type="ARBA" id="ARBA00012662"/>
    </source>
</evidence>
<accession>A0A3S9AAZ6</accession>
<dbReference type="AlphaFoldDB" id="A0A3S9AAZ6"/>
<dbReference type="PROSITE" id="PS50022">
    <property type="entry name" value="FA58C_3"/>
    <property type="match status" value="1"/>
</dbReference>